<dbReference type="AlphaFoldDB" id="A0A3M7Q6Y2"/>
<name>A0A3M7Q6Y2_BRAPC</name>
<accession>A0A3M7Q6Y2</accession>
<proteinExistence type="predicted"/>
<evidence type="ECO:0000313" key="2">
    <source>
        <dbReference type="Proteomes" id="UP000276133"/>
    </source>
</evidence>
<keyword evidence="2" id="KW-1185">Reference proteome</keyword>
<gene>
    <name evidence="1" type="ORF">BpHYR1_038445</name>
</gene>
<sequence>MTGIKFLKFSSIWHCSLLRKLAFNLLIKKKGIFFKEEINRTCQIWFINFHESTSMQYMNKREILKRLFDRMIYRKPLHSNLCFFIYKALIYAKDYIIVSYF</sequence>
<protein>
    <submittedName>
        <fullName evidence="1">Uncharacterized protein</fullName>
    </submittedName>
</protein>
<organism evidence="1 2">
    <name type="scientific">Brachionus plicatilis</name>
    <name type="common">Marine rotifer</name>
    <name type="synonym">Brachionus muelleri</name>
    <dbReference type="NCBI Taxonomy" id="10195"/>
    <lineage>
        <taxon>Eukaryota</taxon>
        <taxon>Metazoa</taxon>
        <taxon>Spiralia</taxon>
        <taxon>Gnathifera</taxon>
        <taxon>Rotifera</taxon>
        <taxon>Eurotatoria</taxon>
        <taxon>Monogononta</taxon>
        <taxon>Pseudotrocha</taxon>
        <taxon>Ploima</taxon>
        <taxon>Brachionidae</taxon>
        <taxon>Brachionus</taxon>
    </lineage>
</organism>
<reference evidence="1 2" key="1">
    <citation type="journal article" date="2018" name="Sci. Rep.">
        <title>Genomic signatures of local adaptation to the degree of environmental predictability in rotifers.</title>
        <authorList>
            <person name="Franch-Gras L."/>
            <person name="Hahn C."/>
            <person name="Garcia-Roger E.M."/>
            <person name="Carmona M.J."/>
            <person name="Serra M."/>
            <person name="Gomez A."/>
        </authorList>
    </citation>
    <scope>NUCLEOTIDE SEQUENCE [LARGE SCALE GENOMIC DNA]</scope>
    <source>
        <strain evidence="1">HYR1</strain>
    </source>
</reference>
<dbReference type="EMBL" id="REGN01007315">
    <property type="protein sequence ID" value="RNA06675.1"/>
    <property type="molecule type" value="Genomic_DNA"/>
</dbReference>
<evidence type="ECO:0000313" key="1">
    <source>
        <dbReference type="EMBL" id="RNA06675.1"/>
    </source>
</evidence>
<dbReference type="Proteomes" id="UP000276133">
    <property type="component" value="Unassembled WGS sequence"/>
</dbReference>
<comment type="caution">
    <text evidence="1">The sequence shown here is derived from an EMBL/GenBank/DDBJ whole genome shotgun (WGS) entry which is preliminary data.</text>
</comment>